<feature type="signal peptide" evidence="1">
    <location>
        <begin position="1"/>
        <end position="19"/>
    </location>
</feature>
<proteinExistence type="predicted"/>
<sequence>MKKRFLAAGLLAATLGLSACGTHPGAAVIVNGTQYSQADVSEASQQLSQALQNNITPAMVVNYLSYKDAFEQVAKDHNVAVAVGDVRNQFTEQEKHLGVKFTPTTVDLLHFFSNNQAVQQVAQDPKSGGADQLNAELAKAQEKQHLNVNPRYGQLAPGNVLTASTLPGVLAQNAPAQMSGDN</sequence>
<evidence type="ECO:0000313" key="2">
    <source>
        <dbReference type="EMBL" id="MDT3767852.1"/>
    </source>
</evidence>
<gene>
    <name evidence="2" type="ORF">QS713_07240</name>
</gene>
<keyword evidence="3" id="KW-1185">Reference proteome</keyword>
<dbReference type="EMBL" id="JASXSX010000002">
    <property type="protein sequence ID" value="MDT3767852.1"/>
    <property type="molecule type" value="Genomic_DNA"/>
</dbReference>
<keyword evidence="1" id="KW-0732">Signal</keyword>
<evidence type="ECO:0000256" key="1">
    <source>
        <dbReference type="SAM" id="SignalP"/>
    </source>
</evidence>
<name>A0ABU3IBU6_9ACTO</name>
<evidence type="ECO:0000313" key="3">
    <source>
        <dbReference type="Proteomes" id="UP001247542"/>
    </source>
</evidence>
<reference evidence="2 3" key="1">
    <citation type="submission" date="2023-06" db="EMBL/GenBank/DDBJ databases">
        <title>Draft genome sequence of Gleimia hominis type strain CCUG 57540T.</title>
        <authorList>
            <person name="Salva-Serra F."/>
            <person name="Cardew S."/>
            <person name="Jensie Markopoulos S."/>
            <person name="Ohlen M."/>
            <person name="Inganas E."/>
            <person name="Svensson-Stadler L."/>
            <person name="Moore E.R.B."/>
        </authorList>
    </citation>
    <scope>NUCLEOTIDE SEQUENCE [LARGE SCALE GENOMIC DNA]</scope>
    <source>
        <strain evidence="2 3">CCUG 57540</strain>
    </source>
</reference>
<evidence type="ECO:0008006" key="4">
    <source>
        <dbReference type="Google" id="ProtNLM"/>
    </source>
</evidence>
<dbReference type="PROSITE" id="PS51257">
    <property type="entry name" value="PROKAR_LIPOPROTEIN"/>
    <property type="match status" value="1"/>
</dbReference>
<organism evidence="2 3">
    <name type="scientific">Gleimia hominis</name>
    <dbReference type="NCBI Taxonomy" id="595468"/>
    <lineage>
        <taxon>Bacteria</taxon>
        <taxon>Bacillati</taxon>
        <taxon>Actinomycetota</taxon>
        <taxon>Actinomycetes</taxon>
        <taxon>Actinomycetales</taxon>
        <taxon>Actinomycetaceae</taxon>
        <taxon>Gleimia</taxon>
    </lineage>
</organism>
<protein>
    <recommendedName>
        <fullName evidence="4">Lipoprotein</fullName>
    </recommendedName>
</protein>
<dbReference type="Proteomes" id="UP001247542">
    <property type="component" value="Unassembled WGS sequence"/>
</dbReference>
<feature type="chain" id="PRO_5046000365" description="Lipoprotein" evidence="1">
    <location>
        <begin position="20"/>
        <end position="182"/>
    </location>
</feature>
<comment type="caution">
    <text evidence="2">The sequence shown here is derived from an EMBL/GenBank/DDBJ whole genome shotgun (WGS) entry which is preliminary data.</text>
</comment>
<dbReference type="RefSeq" id="WP_313273969.1">
    <property type="nucleotide sequence ID" value="NZ_JASXSX010000002.1"/>
</dbReference>
<accession>A0ABU3IBU6</accession>